<proteinExistence type="predicted"/>
<name>E4Y6J3_OIKDI</name>
<gene>
    <name evidence="2" type="ORF">GSOID_T00025139001</name>
</gene>
<accession>E4Y6J3</accession>
<feature type="region of interest" description="Disordered" evidence="1">
    <location>
        <begin position="357"/>
        <end position="376"/>
    </location>
</feature>
<dbReference type="AlphaFoldDB" id="E4Y6J3"/>
<evidence type="ECO:0000313" key="2">
    <source>
        <dbReference type="EMBL" id="CBY31243.1"/>
    </source>
</evidence>
<feature type="region of interest" description="Disordered" evidence="1">
    <location>
        <begin position="393"/>
        <end position="475"/>
    </location>
</feature>
<organism evidence="2">
    <name type="scientific">Oikopleura dioica</name>
    <name type="common">Tunicate</name>
    <dbReference type="NCBI Taxonomy" id="34765"/>
    <lineage>
        <taxon>Eukaryota</taxon>
        <taxon>Metazoa</taxon>
        <taxon>Chordata</taxon>
        <taxon>Tunicata</taxon>
        <taxon>Appendicularia</taxon>
        <taxon>Copelata</taxon>
        <taxon>Oikopleuridae</taxon>
        <taxon>Oikopleura</taxon>
    </lineage>
</organism>
<evidence type="ECO:0000256" key="1">
    <source>
        <dbReference type="SAM" id="MobiDB-lite"/>
    </source>
</evidence>
<dbReference type="Proteomes" id="UP000011014">
    <property type="component" value="Unassembled WGS sequence"/>
</dbReference>
<reference evidence="2" key="1">
    <citation type="journal article" date="2010" name="Science">
        <title>Plasticity of animal genome architecture unmasked by rapid evolution of a pelagic tunicate.</title>
        <authorList>
            <person name="Denoeud F."/>
            <person name="Henriet S."/>
            <person name="Mungpakdee S."/>
            <person name="Aury J.M."/>
            <person name="Da Silva C."/>
            <person name="Brinkmann H."/>
            <person name="Mikhaleva J."/>
            <person name="Olsen L.C."/>
            <person name="Jubin C."/>
            <person name="Canestro C."/>
            <person name="Bouquet J.M."/>
            <person name="Danks G."/>
            <person name="Poulain J."/>
            <person name="Campsteijn C."/>
            <person name="Adamski M."/>
            <person name="Cross I."/>
            <person name="Yadetie F."/>
            <person name="Muffato M."/>
            <person name="Louis A."/>
            <person name="Butcher S."/>
            <person name="Tsagkogeorga G."/>
            <person name="Konrad A."/>
            <person name="Singh S."/>
            <person name="Jensen M.F."/>
            <person name="Cong E.H."/>
            <person name="Eikeseth-Otteraa H."/>
            <person name="Noel B."/>
            <person name="Anthouard V."/>
            <person name="Porcel B.M."/>
            <person name="Kachouri-Lafond R."/>
            <person name="Nishino A."/>
            <person name="Ugolini M."/>
            <person name="Chourrout P."/>
            <person name="Nishida H."/>
            <person name="Aasland R."/>
            <person name="Huzurbazar S."/>
            <person name="Westhof E."/>
            <person name="Delsuc F."/>
            <person name="Lehrach H."/>
            <person name="Reinhardt R."/>
            <person name="Weissenbach J."/>
            <person name="Roy S.W."/>
            <person name="Artiguenave F."/>
            <person name="Postlethwait J.H."/>
            <person name="Manak J.R."/>
            <person name="Thompson E.M."/>
            <person name="Jaillon O."/>
            <person name="Du Pasquier L."/>
            <person name="Boudinot P."/>
            <person name="Liberles D.A."/>
            <person name="Volff J.N."/>
            <person name="Philippe H."/>
            <person name="Lenhard B."/>
            <person name="Roest Crollius H."/>
            <person name="Wincker P."/>
            <person name="Chourrout D."/>
        </authorList>
    </citation>
    <scope>NUCLEOTIDE SEQUENCE [LARGE SCALE GENOMIC DNA]</scope>
</reference>
<sequence>MSDFDDPSELAEWRTLLDNNQLTPEIRKNLECTDRRMNGQCRCIQKSILSVSPLRRSENLRELVRLIGEARRLKNIRQEDGDVENGRRYSKAYIAFVEDTDANLMSMRLCKKAIVKILRCSLNFLYQRKNTPKARRTPLSTSKLRGTKCCPQKCIDQLIESHPQVLDHFQQRSLGSSKERRELYYDMREHVTNPCDNAIREIVQLSKATINNLRTKSRNEGVPHGAHGKKKSVSGGSTGELFSPATPLTPGAALSTPACLPATSAHPVFEHHPVKNFKLPPSPKFRSHFSFDHQNIFLASSFSSPSSHSPLPFFCSQLSPSPFLGTHEIPYLGHHFYQPSIANFPPRERLEAIKAEPQEKTRNFESEDNEENFEKNEALKSPTIFAQLTIPKITQEEKPKTSPPEVPIIKITPPFPKRSRKGRPLPELDLINPKKSLQNEESMTQTPTMVPKTPSRVKAQTPSRNADSSIFFPSH</sequence>
<feature type="compositionally biased region" description="Polar residues" evidence="1">
    <location>
        <begin position="435"/>
        <end position="448"/>
    </location>
</feature>
<feature type="region of interest" description="Disordered" evidence="1">
    <location>
        <begin position="215"/>
        <end position="242"/>
    </location>
</feature>
<feature type="compositionally biased region" description="Polar residues" evidence="1">
    <location>
        <begin position="458"/>
        <end position="468"/>
    </location>
</feature>
<dbReference type="EMBL" id="FN654297">
    <property type="protein sequence ID" value="CBY31243.1"/>
    <property type="molecule type" value="Genomic_DNA"/>
</dbReference>
<protein>
    <submittedName>
        <fullName evidence="2">Uncharacterized protein</fullName>
    </submittedName>
</protein>